<keyword evidence="2" id="KW-1185">Reference proteome</keyword>
<evidence type="ECO:0000313" key="2">
    <source>
        <dbReference type="Proteomes" id="UP000203651"/>
    </source>
</evidence>
<dbReference type="GeneID" id="39105875"/>
<accession>A0A1S5YDX6</accession>
<protein>
    <submittedName>
        <fullName evidence="1">ORF44</fullName>
    </submittedName>
</protein>
<evidence type="ECO:0000313" key="1">
    <source>
        <dbReference type="EMBL" id="AQQ80311.1"/>
    </source>
</evidence>
<sequence length="84" mass="9771">MDDFSQNLLASFQRWSDSERLVLSGRDEIGLLYEVNGIVSDFLYKKLVQFRRLRHINRVFEEAQSLDADDDKDDTAVVVVTFDV</sequence>
<reference evidence="1 2" key="1">
    <citation type="journal article" date="2017" name="PLoS ONE">
        <title>The Complete Genome Sequence of a Second Distinct Betabaculovirus from the True Armyworm, Mythimna unipuncta.</title>
        <authorList>
            <person name="Harrison R.L."/>
            <person name="Rowley D.L."/>
            <person name="Mowery J."/>
            <person name="Bauchan G.R."/>
            <person name="Theilmann D.A."/>
            <person name="Rohrmann G.F."/>
            <person name="Erlandson M.A."/>
        </authorList>
    </citation>
    <scope>NUCLEOTIDE SEQUENCE [LARGE SCALE GENOMIC DNA]</scope>
    <source>
        <strain evidence="1">MyunGV#8</strain>
    </source>
</reference>
<proteinExistence type="predicted"/>
<dbReference type="EMBL" id="KX855660">
    <property type="protein sequence ID" value="AQQ80311.1"/>
    <property type="molecule type" value="Genomic_DNA"/>
</dbReference>
<name>A0A1S5YDX6_9BBAC</name>
<dbReference type="RefSeq" id="YP_009345762.1">
    <property type="nucleotide sequence ID" value="NC_033780.2"/>
</dbReference>
<dbReference type="Proteomes" id="UP000203651">
    <property type="component" value="Segment"/>
</dbReference>
<organism evidence="1 2">
    <name type="scientific">Betabaculovirus altermyunipunctae</name>
    <dbReference type="NCBI Taxonomy" id="3051996"/>
    <lineage>
        <taxon>Viruses</taxon>
        <taxon>Viruses incertae sedis</taxon>
        <taxon>Naldaviricetes</taxon>
        <taxon>Lefavirales</taxon>
        <taxon>Baculoviridae</taxon>
        <taxon>Betabaculovirus</taxon>
    </lineage>
</organism>
<dbReference type="KEGG" id="vg:39105875"/>